<reference evidence="2" key="1">
    <citation type="submission" date="2022-11" db="EMBL/GenBank/DDBJ databases">
        <title>Complete Genome Sequences of three Polynucleobacter sp. Subcluster PnecC Strains KF022, KF023, and KF032 Isolated from a Shallow Eutrophic Lake in Japan.</title>
        <authorList>
            <person name="Ogata Y."/>
            <person name="Watanabe K."/>
            <person name="Takemine S."/>
            <person name="Shindo C."/>
            <person name="Kurokawa R."/>
            <person name="Suda W."/>
        </authorList>
    </citation>
    <scope>NUCLEOTIDE SEQUENCE</scope>
    <source>
        <strain evidence="2">KF023</strain>
    </source>
</reference>
<dbReference type="SUPFAM" id="SSF55729">
    <property type="entry name" value="Acyl-CoA N-acyltransferases (Nat)"/>
    <property type="match status" value="1"/>
</dbReference>
<evidence type="ECO:0000259" key="1">
    <source>
        <dbReference type="PROSITE" id="PS51186"/>
    </source>
</evidence>
<dbReference type="Proteomes" id="UP001211097">
    <property type="component" value="Chromosome"/>
</dbReference>
<feature type="domain" description="N-acetyltransferase" evidence="1">
    <location>
        <begin position="21"/>
        <end position="176"/>
    </location>
</feature>
<dbReference type="Pfam" id="PF00583">
    <property type="entry name" value="Acetyltransf_1"/>
    <property type="match status" value="1"/>
</dbReference>
<dbReference type="RefSeq" id="WP_281742543.1">
    <property type="nucleotide sequence ID" value="NZ_AP026973.1"/>
</dbReference>
<proteinExistence type="predicted"/>
<dbReference type="KEGG" id="pyt:PKF023_00350"/>
<evidence type="ECO:0000313" key="2">
    <source>
        <dbReference type="EMBL" id="BDT76232.1"/>
    </source>
</evidence>
<dbReference type="InterPro" id="IPR016181">
    <property type="entry name" value="Acyl_CoA_acyltransferase"/>
</dbReference>
<dbReference type="CDD" id="cd04301">
    <property type="entry name" value="NAT_SF"/>
    <property type="match status" value="1"/>
</dbReference>
<dbReference type="PROSITE" id="PS51186">
    <property type="entry name" value="GNAT"/>
    <property type="match status" value="1"/>
</dbReference>
<dbReference type="AlphaFoldDB" id="A0A9C7CYY8"/>
<accession>A0A9C7CYY8</accession>
<gene>
    <name evidence="2" type="ORF">PKF023_00350</name>
</gene>
<dbReference type="GO" id="GO:0016747">
    <property type="term" value="F:acyltransferase activity, transferring groups other than amino-acyl groups"/>
    <property type="evidence" value="ECO:0007669"/>
    <property type="project" value="InterPro"/>
</dbReference>
<organism evidence="2">
    <name type="scientific">Polynucleobacter yangtzensis</name>
    <dbReference type="NCBI Taxonomy" id="1743159"/>
    <lineage>
        <taxon>Bacteria</taxon>
        <taxon>Pseudomonadati</taxon>
        <taxon>Pseudomonadota</taxon>
        <taxon>Betaproteobacteria</taxon>
        <taxon>Burkholderiales</taxon>
        <taxon>Burkholderiaceae</taxon>
        <taxon>Polynucleobacter</taxon>
    </lineage>
</organism>
<name>A0A9C7CYY8_9BURK</name>
<dbReference type="InterPro" id="IPR000182">
    <property type="entry name" value="GNAT_dom"/>
</dbReference>
<protein>
    <submittedName>
        <fullName evidence="2">GNAT family N-acetyltransferase</fullName>
    </submittedName>
</protein>
<dbReference type="EMBL" id="AP026973">
    <property type="protein sequence ID" value="BDT76232.1"/>
    <property type="molecule type" value="Genomic_DNA"/>
</dbReference>
<sequence>MHNKLANSHLPASPYSAGQAVPVRELHAGYREEILNHLLQLNDEDRRLRFGTQTPDEVIRHYVEHLDFNKDAIFGVFDLDLKLIGMAHLAYLPEHKGQPRAAEFGVSVLPEGRSQGLGTALLQRSAVHSRNTRIETLYVHCLANNKAMMHLAQKAGMTVEYAYGDADACLKLPPASPATIVEEAANEQWADMDYALKKNLKQSNQAWWWFLGRPGLVR</sequence>
<dbReference type="Gene3D" id="3.40.630.30">
    <property type="match status" value="1"/>
</dbReference>